<name>A0A091DHQ5_FUKDA</name>
<gene>
    <name evidence="2" type="ORF">H920_08787</name>
</gene>
<reference evidence="2 3" key="1">
    <citation type="submission" date="2013-11" db="EMBL/GenBank/DDBJ databases">
        <title>The Damaraland mole rat (Fukomys damarensis) genome and evolution of African mole rats.</title>
        <authorList>
            <person name="Gladyshev V.N."/>
            <person name="Fang X."/>
        </authorList>
    </citation>
    <scope>NUCLEOTIDE SEQUENCE [LARGE SCALE GENOMIC DNA]</scope>
    <source>
        <tissue evidence="2">Liver</tissue>
    </source>
</reference>
<feature type="compositionally biased region" description="Basic and acidic residues" evidence="1">
    <location>
        <begin position="17"/>
        <end position="28"/>
    </location>
</feature>
<sequence length="121" mass="13918">MKRERKRKYLEPSLLKQPEKGSREKLDLQEDDLQGINNVVTPTQEQKESNISSANHFSCEDKFLGADVFTVRYRSAGEATAEPWFEQNRTVSHDMASESNSPVLQLEMDRDGEESLNWILS</sequence>
<evidence type="ECO:0000256" key="1">
    <source>
        <dbReference type="SAM" id="MobiDB-lite"/>
    </source>
</evidence>
<accession>A0A091DHQ5</accession>
<evidence type="ECO:0000313" key="2">
    <source>
        <dbReference type="EMBL" id="KFO29800.1"/>
    </source>
</evidence>
<proteinExistence type="predicted"/>
<keyword evidence="3" id="KW-1185">Reference proteome</keyword>
<feature type="region of interest" description="Disordered" evidence="1">
    <location>
        <begin position="92"/>
        <end position="112"/>
    </location>
</feature>
<protein>
    <submittedName>
        <fullName evidence="2">Uncharacterized protein</fullName>
    </submittedName>
</protein>
<feature type="region of interest" description="Disordered" evidence="1">
    <location>
        <begin position="1"/>
        <end position="53"/>
    </location>
</feature>
<evidence type="ECO:0000313" key="3">
    <source>
        <dbReference type="Proteomes" id="UP000028990"/>
    </source>
</evidence>
<organism evidence="2 3">
    <name type="scientific">Fukomys damarensis</name>
    <name type="common">Damaraland mole rat</name>
    <name type="synonym">Cryptomys damarensis</name>
    <dbReference type="NCBI Taxonomy" id="885580"/>
    <lineage>
        <taxon>Eukaryota</taxon>
        <taxon>Metazoa</taxon>
        <taxon>Chordata</taxon>
        <taxon>Craniata</taxon>
        <taxon>Vertebrata</taxon>
        <taxon>Euteleostomi</taxon>
        <taxon>Mammalia</taxon>
        <taxon>Eutheria</taxon>
        <taxon>Euarchontoglires</taxon>
        <taxon>Glires</taxon>
        <taxon>Rodentia</taxon>
        <taxon>Hystricomorpha</taxon>
        <taxon>Bathyergidae</taxon>
        <taxon>Fukomys</taxon>
    </lineage>
</organism>
<dbReference type="EMBL" id="KN122563">
    <property type="protein sequence ID" value="KFO29800.1"/>
    <property type="molecule type" value="Genomic_DNA"/>
</dbReference>
<dbReference type="AlphaFoldDB" id="A0A091DHQ5"/>
<feature type="compositionally biased region" description="Polar residues" evidence="1">
    <location>
        <begin position="35"/>
        <end position="53"/>
    </location>
</feature>
<dbReference type="Proteomes" id="UP000028990">
    <property type="component" value="Unassembled WGS sequence"/>
</dbReference>